<sequence length="131" mass="14555">MPLCKDWFSLEIGAAMMEKFLLSLSEDQAAGGEAILNTIKFAVLPFAKVFTVCFIGFLMASKYVSILPANGRKLLNGSFRKVGDPIQSFSQEKLPPSLKRREKITANLLLQICKGVGRKLLPFCSGFIYFQ</sequence>
<reference evidence="1" key="1">
    <citation type="journal article" date="2022" name="Front. Genet.">
        <title>Chromosome-Scale Assembly of the Dendrobium nobile Genome Provides Insights Into the Molecular Mechanism of the Biosynthesis of the Medicinal Active Ingredient of Dendrobium.</title>
        <authorList>
            <person name="Xu Q."/>
            <person name="Niu S.-C."/>
            <person name="Li K.-L."/>
            <person name="Zheng P.-J."/>
            <person name="Zhang X.-J."/>
            <person name="Jia Y."/>
            <person name="Liu Y."/>
            <person name="Niu Y.-X."/>
            <person name="Yu L.-H."/>
            <person name="Chen D.-F."/>
            <person name="Zhang G.-Q."/>
        </authorList>
    </citation>
    <scope>NUCLEOTIDE SEQUENCE</scope>
    <source>
        <tissue evidence="1">Leaf</tissue>
    </source>
</reference>
<gene>
    <name evidence="1" type="ORF">KFK09_016755</name>
</gene>
<dbReference type="AlphaFoldDB" id="A0A8T3B0E1"/>
<evidence type="ECO:0000313" key="2">
    <source>
        <dbReference type="Proteomes" id="UP000829196"/>
    </source>
</evidence>
<protein>
    <submittedName>
        <fullName evidence="1">Uncharacterized protein</fullName>
    </submittedName>
</protein>
<dbReference type="OrthoDB" id="191139at2759"/>
<evidence type="ECO:0000313" key="1">
    <source>
        <dbReference type="EMBL" id="KAI0501810.1"/>
    </source>
</evidence>
<accession>A0A8T3B0E1</accession>
<comment type="caution">
    <text evidence="1">The sequence shown here is derived from an EMBL/GenBank/DDBJ whole genome shotgun (WGS) entry which is preliminary data.</text>
</comment>
<proteinExistence type="predicted"/>
<dbReference type="Proteomes" id="UP000829196">
    <property type="component" value="Unassembled WGS sequence"/>
</dbReference>
<dbReference type="EMBL" id="JAGYWB010000012">
    <property type="protein sequence ID" value="KAI0501810.1"/>
    <property type="molecule type" value="Genomic_DNA"/>
</dbReference>
<name>A0A8T3B0E1_DENNO</name>
<keyword evidence="2" id="KW-1185">Reference proteome</keyword>
<organism evidence="1 2">
    <name type="scientific">Dendrobium nobile</name>
    <name type="common">Orchid</name>
    <dbReference type="NCBI Taxonomy" id="94219"/>
    <lineage>
        <taxon>Eukaryota</taxon>
        <taxon>Viridiplantae</taxon>
        <taxon>Streptophyta</taxon>
        <taxon>Embryophyta</taxon>
        <taxon>Tracheophyta</taxon>
        <taxon>Spermatophyta</taxon>
        <taxon>Magnoliopsida</taxon>
        <taxon>Liliopsida</taxon>
        <taxon>Asparagales</taxon>
        <taxon>Orchidaceae</taxon>
        <taxon>Epidendroideae</taxon>
        <taxon>Malaxideae</taxon>
        <taxon>Dendrobiinae</taxon>
        <taxon>Dendrobium</taxon>
    </lineage>
</organism>